<evidence type="ECO:0000313" key="2">
    <source>
        <dbReference type="EMBL" id="PSB30691.1"/>
    </source>
</evidence>
<keyword evidence="3" id="KW-1185">Reference proteome</keyword>
<sequence>MQGSIEQLLPTPHTQFQMTQSLNQPGKDDVVLGGSGVIPTGAVILGGLDGVRRRLTSPLPEQRAAALPDALQYAQRGLNLVIRALGDRSPTVQQAAYELLQACTEPKVVRAVEQFYASAYYDHLQRLLAGKQWQMADQETRVVMLERYGLGVDEPLQANQLRGFPCKDLRTIDQLWMKYSQGRFGFSVQKAIWQKYDRLYWNKSDVWCAFADRVGWRTHNLLVDNHWKRHGEITFSLSAPVGHLPFLGDKFGIFTVEAIVNRLGDCQR</sequence>
<dbReference type="InterPro" id="IPR037215">
    <property type="entry name" value="GUN4-like_sf"/>
</dbReference>
<dbReference type="InterPro" id="IPR008629">
    <property type="entry name" value="GUN4-like"/>
</dbReference>
<name>A0A2T1EDA8_9CYAN</name>
<evidence type="ECO:0000259" key="1">
    <source>
        <dbReference type="Pfam" id="PF05419"/>
    </source>
</evidence>
<proteinExistence type="predicted"/>
<dbReference type="CDD" id="cd16383">
    <property type="entry name" value="GUN4"/>
    <property type="match status" value="1"/>
</dbReference>
<dbReference type="GO" id="GO:0046906">
    <property type="term" value="F:tetrapyrrole binding"/>
    <property type="evidence" value="ECO:0007669"/>
    <property type="project" value="TreeGrafter"/>
</dbReference>
<dbReference type="PANTHER" id="PTHR34800:SF1">
    <property type="entry name" value="TETRAPYRROLE-BINDING PROTEIN, CHLOROPLASTIC"/>
    <property type="match status" value="1"/>
</dbReference>
<dbReference type="Proteomes" id="UP000239576">
    <property type="component" value="Unassembled WGS sequence"/>
</dbReference>
<feature type="domain" description="GUN4-like" evidence="1">
    <location>
        <begin position="119"/>
        <end position="259"/>
    </location>
</feature>
<dbReference type="Pfam" id="PF05419">
    <property type="entry name" value="GUN4"/>
    <property type="match status" value="1"/>
</dbReference>
<dbReference type="SUPFAM" id="SSF140869">
    <property type="entry name" value="GUN4-like"/>
    <property type="match status" value="1"/>
</dbReference>
<accession>A0A2T1EDA8</accession>
<comment type="caution">
    <text evidence="2">The sequence shown here is derived from an EMBL/GenBank/DDBJ whole genome shotgun (WGS) entry which is preliminary data.</text>
</comment>
<dbReference type="Gene3D" id="1.25.40.620">
    <property type="match status" value="1"/>
</dbReference>
<dbReference type="Gene3D" id="1.10.10.1770">
    <property type="entry name" value="Gun4-like"/>
    <property type="match status" value="1"/>
</dbReference>
<dbReference type="PANTHER" id="PTHR34800">
    <property type="entry name" value="TETRAPYRROLE-BINDING PROTEIN, CHLOROPLASTIC"/>
    <property type="match status" value="1"/>
</dbReference>
<dbReference type="EMBL" id="PVWK01000049">
    <property type="protein sequence ID" value="PSB30691.1"/>
    <property type="molecule type" value="Genomic_DNA"/>
</dbReference>
<gene>
    <name evidence="2" type="ORF">C7B82_08450</name>
</gene>
<evidence type="ECO:0000313" key="3">
    <source>
        <dbReference type="Proteomes" id="UP000239576"/>
    </source>
</evidence>
<protein>
    <recommendedName>
        <fullName evidence="1">GUN4-like domain-containing protein</fullName>
    </recommendedName>
</protein>
<reference evidence="2 3" key="2">
    <citation type="submission" date="2018-03" db="EMBL/GenBank/DDBJ databases">
        <title>The ancient ancestry and fast evolution of plastids.</title>
        <authorList>
            <person name="Moore K.R."/>
            <person name="Magnabosco C."/>
            <person name="Momper L."/>
            <person name="Gold D.A."/>
            <person name="Bosak T."/>
            <person name="Fournier G.P."/>
        </authorList>
    </citation>
    <scope>NUCLEOTIDE SEQUENCE [LARGE SCALE GENOMIC DNA]</scope>
    <source>
        <strain evidence="2 3">ULC18</strain>
    </source>
</reference>
<dbReference type="AlphaFoldDB" id="A0A2T1EDA8"/>
<organism evidence="2 3">
    <name type="scientific">Stenomitos frigidus ULC18</name>
    <dbReference type="NCBI Taxonomy" id="2107698"/>
    <lineage>
        <taxon>Bacteria</taxon>
        <taxon>Bacillati</taxon>
        <taxon>Cyanobacteriota</taxon>
        <taxon>Cyanophyceae</taxon>
        <taxon>Leptolyngbyales</taxon>
        <taxon>Leptolyngbyaceae</taxon>
        <taxon>Stenomitos</taxon>
    </lineage>
</organism>
<reference evidence="3" key="1">
    <citation type="submission" date="2018-02" db="EMBL/GenBank/DDBJ databases">
        <authorList>
            <person name="Moore K."/>
            <person name="Momper L."/>
        </authorList>
    </citation>
    <scope>NUCLEOTIDE SEQUENCE [LARGE SCALE GENOMIC DNA]</scope>
    <source>
        <strain evidence="3">ULC18</strain>
    </source>
</reference>